<keyword evidence="3" id="KW-1185">Reference proteome</keyword>
<sequence length="399" mass="42681">MSQPALFSVSGMRDRTKARNYSPSRDEFRRDHEIRRAWGLQRRHTEKLRRIRERDSMPLSREDREWLASLTPRSSPPPLPPTLAPPAPAPPAPAPLTPQAPITPQAPPMPMPMPMPRSVPPASRSEVSASYAVGSESESPLILVPWFEGSALRLAAADRRVLLGSALIGLQSGILLLRPGQGGFLLNHCGVGRMVVAVTLGAFSGGAVCGGRRAMAGEKSLRFASGVLLSEWGSSRKLWLKNIERRVRRKDDLIVGRIGFFVILERGSGIHGSAPVRQSWSPRANPADFAVVVRLGKVRWHYGIVPPGIGAIVVFGQPGGWRPAGTLCDHGSGSGLVCGGLSICRCRRRGLLVDVHASHASHTSRLACLARPTCWLSGARAGVGVGVKTPDCGGEGAGP</sequence>
<dbReference type="AlphaFoldDB" id="A0A1H1QP61"/>
<feature type="compositionally biased region" description="Pro residues" evidence="1">
    <location>
        <begin position="74"/>
        <end position="98"/>
    </location>
</feature>
<evidence type="ECO:0000256" key="1">
    <source>
        <dbReference type="SAM" id="MobiDB-lite"/>
    </source>
</evidence>
<gene>
    <name evidence="2" type="ORF">SAMN04489716_0347</name>
</gene>
<accession>A0A1H1QP61</accession>
<dbReference type="EMBL" id="LT629758">
    <property type="protein sequence ID" value="SDS24709.1"/>
    <property type="molecule type" value="Genomic_DNA"/>
</dbReference>
<evidence type="ECO:0000313" key="2">
    <source>
        <dbReference type="EMBL" id="SDS24709.1"/>
    </source>
</evidence>
<feature type="compositionally biased region" description="Basic residues" evidence="1">
    <location>
        <begin position="41"/>
        <end position="51"/>
    </location>
</feature>
<feature type="compositionally biased region" description="Pro residues" evidence="1">
    <location>
        <begin position="104"/>
        <end position="119"/>
    </location>
</feature>
<protein>
    <submittedName>
        <fullName evidence="2">Uncharacterized protein</fullName>
    </submittedName>
</protein>
<feature type="compositionally biased region" description="Basic and acidic residues" evidence="1">
    <location>
        <begin position="52"/>
        <end position="66"/>
    </location>
</feature>
<reference evidence="2 3" key="1">
    <citation type="submission" date="2016-10" db="EMBL/GenBank/DDBJ databases">
        <authorList>
            <person name="de Groot N.N."/>
        </authorList>
    </citation>
    <scope>NUCLEOTIDE SEQUENCE [LARGE SCALE GENOMIC DNA]</scope>
    <source>
        <strain evidence="2 3">DSM 43941</strain>
    </source>
</reference>
<dbReference type="Proteomes" id="UP000198688">
    <property type="component" value="Chromosome I"/>
</dbReference>
<organism evidence="2 3">
    <name type="scientific">Actinoplanes derwentensis</name>
    <dbReference type="NCBI Taxonomy" id="113562"/>
    <lineage>
        <taxon>Bacteria</taxon>
        <taxon>Bacillati</taxon>
        <taxon>Actinomycetota</taxon>
        <taxon>Actinomycetes</taxon>
        <taxon>Micromonosporales</taxon>
        <taxon>Micromonosporaceae</taxon>
        <taxon>Actinoplanes</taxon>
    </lineage>
</organism>
<name>A0A1H1QP61_9ACTN</name>
<dbReference type="STRING" id="113562.SAMN04489716_0347"/>
<feature type="compositionally biased region" description="Basic and acidic residues" evidence="1">
    <location>
        <begin position="24"/>
        <end position="36"/>
    </location>
</feature>
<feature type="region of interest" description="Disordered" evidence="1">
    <location>
        <begin position="1"/>
        <end position="123"/>
    </location>
</feature>
<proteinExistence type="predicted"/>
<evidence type="ECO:0000313" key="3">
    <source>
        <dbReference type="Proteomes" id="UP000198688"/>
    </source>
</evidence>